<keyword evidence="2" id="KW-1185">Reference proteome</keyword>
<sequence length="293" mass="33404">MFTPQQKLKLKISKLEAFVKKFSFAFATVGALLCLFPKGASAQILNIERSRVDRDSAGYFTGKGGLSFSMFNRNAGKDNPNNYLQLTFNGDVAYIAEKHSYLLLNYYNYLLVNYDSKELRNTVASTGYSHFRVNFMRKKRLSYEAFTQVQADKARGLELRTLAGGGVRYRLLSGDDGSVYFGTGLMHEHEEWENPDMEQQLIVSDLFKSTNYLSGKLKLNEQVSTEGIAYYQVGHDKTIDRFRNRISGDISLQVKLTNVFSFKTNFNCVYEDKPIVPVTRFVYSISNGIQVQF</sequence>
<dbReference type="OrthoDB" id="6118633at2"/>
<name>A0A1I2LW38_9BACT</name>
<dbReference type="InterPro" id="IPR007433">
    <property type="entry name" value="DUF481"/>
</dbReference>
<dbReference type="Pfam" id="PF04338">
    <property type="entry name" value="DUF481"/>
    <property type="match status" value="1"/>
</dbReference>
<dbReference type="STRING" id="1436961.SAMN05421739_10153"/>
<evidence type="ECO:0000313" key="1">
    <source>
        <dbReference type="EMBL" id="SFF83373.1"/>
    </source>
</evidence>
<gene>
    <name evidence="1" type="ORF">SAMN05421739_10153</name>
</gene>
<reference evidence="2" key="1">
    <citation type="submission" date="2016-10" db="EMBL/GenBank/DDBJ databases">
        <authorList>
            <person name="Varghese N."/>
            <person name="Submissions S."/>
        </authorList>
    </citation>
    <scope>NUCLEOTIDE SEQUENCE [LARGE SCALE GENOMIC DNA]</scope>
    <source>
        <strain evidence="2">LP51</strain>
    </source>
</reference>
<organism evidence="1 2">
    <name type="scientific">Pontibacter chinhatensis</name>
    <dbReference type="NCBI Taxonomy" id="1436961"/>
    <lineage>
        <taxon>Bacteria</taxon>
        <taxon>Pseudomonadati</taxon>
        <taxon>Bacteroidota</taxon>
        <taxon>Cytophagia</taxon>
        <taxon>Cytophagales</taxon>
        <taxon>Hymenobacteraceae</taxon>
        <taxon>Pontibacter</taxon>
    </lineage>
</organism>
<evidence type="ECO:0000313" key="2">
    <source>
        <dbReference type="Proteomes" id="UP000198724"/>
    </source>
</evidence>
<proteinExistence type="predicted"/>
<dbReference type="EMBL" id="FOOT01000001">
    <property type="protein sequence ID" value="SFF83373.1"/>
    <property type="molecule type" value="Genomic_DNA"/>
</dbReference>
<protein>
    <submittedName>
        <fullName evidence="1">Putative salt-induced outer membrane protein YdiY</fullName>
    </submittedName>
</protein>
<accession>A0A1I2LW38</accession>
<dbReference type="Proteomes" id="UP000198724">
    <property type="component" value="Unassembled WGS sequence"/>
</dbReference>
<dbReference type="AlphaFoldDB" id="A0A1I2LW38"/>